<evidence type="ECO:0000256" key="5">
    <source>
        <dbReference type="ARBA" id="ARBA00022771"/>
    </source>
</evidence>
<comment type="function">
    <text evidence="9">As part of the heterotrimeric replication protein A complex (RPA/RP-A), binds and stabilizes single-stranded DNA intermediates, that form during DNA replication or upon DNA stress. It prevents their reannealing and in parallel, recruits and activates different proteins and complexes involved in DNA metabolism. Thereby, it plays an essential role both in DNA replication and the cellular response to DNA damage.</text>
</comment>
<comment type="subunit">
    <text evidence="9">Component of the heterotrimeric canonical replication protein A complex (RPA).</text>
</comment>
<evidence type="ECO:0000256" key="10">
    <source>
        <dbReference type="SAM" id="MobiDB-lite"/>
    </source>
</evidence>
<dbReference type="FunFam" id="2.40.50.140:FF:000064">
    <property type="entry name" value="Replication protein A subunit"/>
    <property type="match status" value="1"/>
</dbReference>
<comment type="similarity">
    <text evidence="2 9">Belongs to the replication factor A protein 1 family.</text>
</comment>
<dbReference type="FunFam" id="2.40.50.140:FF:000090">
    <property type="entry name" value="Replication protein A subunit"/>
    <property type="match status" value="1"/>
</dbReference>
<evidence type="ECO:0000259" key="14">
    <source>
        <dbReference type="Pfam" id="PF16900"/>
    </source>
</evidence>
<evidence type="ECO:0000256" key="7">
    <source>
        <dbReference type="ARBA" id="ARBA00023125"/>
    </source>
</evidence>
<protein>
    <recommendedName>
        <fullName evidence="9">Replication protein A subunit</fullName>
    </recommendedName>
</protein>
<dbReference type="SUPFAM" id="SSF50249">
    <property type="entry name" value="Nucleic acid-binding proteins"/>
    <property type="match status" value="4"/>
</dbReference>
<comment type="subcellular location">
    <subcellularLocation>
        <location evidence="1 9">Nucleus</location>
    </subcellularLocation>
</comment>
<dbReference type="InterPro" id="IPR031657">
    <property type="entry name" value="REPA_OB_2"/>
</dbReference>
<dbReference type="GO" id="GO:0006310">
    <property type="term" value="P:DNA recombination"/>
    <property type="evidence" value="ECO:0007669"/>
    <property type="project" value="InterPro"/>
</dbReference>
<feature type="domain" description="Replication factor-A protein 1 N-terminal" evidence="12">
    <location>
        <begin position="4"/>
        <end position="103"/>
    </location>
</feature>
<dbReference type="Pfam" id="PF08646">
    <property type="entry name" value="Rep_fac-A_C"/>
    <property type="match status" value="1"/>
</dbReference>
<evidence type="ECO:0000313" key="15">
    <source>
        <dbReference type="EMBL" id="CAF0704338.1"/>
    </source>
</evidence>
<keyword evidence="5 9" id="KW-0863">Zinc-finger</keyword>
<reference evidence="15" key="1">
    <citation type="submission" date="2021-02" db="EMBL/GenBank/DDBJ databases">
        <authorList>
            <person name="Nowell W R."/>
        </authorList>
    </citation>
    <scope>NUCLEOTIDE SEQUENCE</scope>
    <source>
        <strain evidence="15">Ploen Becks lab</strain>
    </source>
</reference>
<dbReference type="CDD" id="cd04474">
    <property type="entry name" value="RPA1_DBD_A"/>
    <property type="match status" value="1"/>
</dbReference>
<evidence type="ECO:0000256" key="2">
    <source>
        <dbReference type="ARBA" id="ARBA00005690"/>
    </source>
</evidence>
<evidence type="ECO:0000259" key="13">
    <source>
        <dbReference type="Pfam" id="PF08646"/>
    </source>
</evidence>
<evidence type="ECO:0000256" key="6">
    <source>
        <dbReference type="ARBA" id="ARBA00022833"/>
    </source>
</evidence>
<dbReference type="InterPro" id="IPR047192">
    <property type="entry name" value="Euk_RPA1_DBD_C"/>
</dbReference>
<keyword evidence="3 9" id="KW-0235">DNA replication</keyword>
<dbReference type="Pfam" id="PF01336">
    <property type="entry name" value="tRNA_anti-codon"/>
    <property type="match status" value="1"/>
</dbReference>
<dbReference type="InterPro" id="IPR004591">
    <property type="entry name" value="Rfa1"/>
</dbReference>
<dbReference type="CDD" id="cd04475">
    <property type="entry name" value="RPA1_DBD_B"/>
    <property type="match status" value="1"/>
</dbReference>
<feature type="domain" description="Replication protein A OB" evidence="14">
    <location>
        <begin position="297"/>
        <end position="395"/>
    </location>
</feature>
<keyword evidence="7 9" id="KW-0238">DNA-binding</keyword>
<dbReference type="EMBL" id="CAJNOC010000006">
    <property type="protein sequence ID" value="CAF0704338.1"/>
    <property type="molecule type" value="Genomic_DNA"/>
</dbReference>
<keyword evidence="6 9" id="KW-0862">Zinc</keyword>
<dbReference type="GO" id="GO:0006281">
    <property type="term" value="P:DNA repair"/>
    <property type="evidence" value="ECO:0007669"/>
    <property type="project" value="InterPro"/>
</dbReference>
<dbReference type="InterPro" id="IPR004365">
    <property type="entry name" value="NA-bd_OB_tRNA"/>
</dbReference>
<dbReference type="OrthoDB" id="1751331at2759"/>
<keyword evidence="16" id="KW-1185">Reference proteome</keyword>
<dbReference type="InterPro" id="IPR013955">
    <property type="entry name" value="Rep_factor-A_C"/>
</dbReference>
<dbReference type="InterPro" id="IPR007199">
    <property type="entry name" value="Rep_factor-A_N"/>
</dbReference>
<feature type="region of interest" description="Disordered" evidence="10">
    <location>
        <begin position="108"/>
        <end position="146"/>
    </location>
</feature>
<evidence type="ECO:0000256" key="3">
    <source>
        <dbReference type="ARBA" id="ARBA00022705"/>
    </source>
</evidence>
<evidence type="ECO:0000313" key="16">
    <source>
        <dbReference type="Proteomes" id="UP000663879"/>
    </source>
</evidence>
<dbReference type="AlphaFoldDB" id="A0A813M0K1"/>
<dbReference type="NCBIfam" id="TIGR00617">
    <property type="entry name" value="rpa1"/>
    <property type="match status" value="1"/>
</dbReference>
<dbReference type="GO" id="GO:0008270">
    <property type="term" value="F:zinc ion binding"/>
    <property type="evidence" value="ECO:0007669"/>
    <property type="project" value="UniProtKB-KW"/>
</dbReference>
<evidence type="ECO:0000256" key="8">
    <source>
        <dbReference type="ARBA" id="ARBA00023242"/>
    </source>
</evidence>
<evidence type="ECO:0000259" key="11">
    <source>
        <dbReference type="Pfam" id="PF01336"/>
    </source>
</evidence>
<accession>A0A813M0K1</accession>
<evidence type="ECO:0000256" key="4">
    <source>
        <dbReference type="ARBA" id="ARBA00022723"/>
    </source>
</evidence>
<evidence type="ECO:0000259" key="12">
    <source>
        <dbReference type="Pfam" id="PF04057"/>
    </source>
</evidence>
<feature type="domain" description="Replication factor A C-terminal" evidence="13">
    <location>
        <begin position="461"/>
        <end position="605"/>
    </location>
</feature>
<dbReference type="CDD" id="cd04476">
    <property type="entry name" value="RPA1_DBD_C"/>
    <property type="match status" value="1"/>
</dbReference>
<evidence type="ECO:0000256" key="1">
    <source>
        <dbReference type="ARBA" id="ARBA00004123"/>
    </source>
</evidence>
<dbReference type="Pfam" id="PF16900">
    <property type="entry name" value="REPA_OB_2"/>
    <property type="match status" value="1"/>
</dbReference>
<dbReference type="GO" id="GO:0005634">
    <property type="term" value="C:nucleus"/>
    <property type="evidence" value="ECO:0007669"/>
    <property type="project" value="UniProtKB-SubCell"/>
</dbReference>
<feature type="compositionally biased region" description="Basic and acidic residues" evidence="10">
    <location>
        <begin position="136"/>
        <end position="146"/>
    </location>
</feature>
<feature type="domain" description="OB" evidence="11">
    <location>
        <begin position="189"/>
        <end position="271"/>
    </location>
</feature>
<evidence type="ECO:0000256" key="9">
    <source>
        <dbReference type="RuleBase" id="RU364130"/>
    </source>
</evidence>
<gene>
    <name evidence="15" type="ORF">OXX778_LOCUS141</name>
</gene>
<dbReference type="Gene3D" id="2.40.50.140">
    <property type="entry name" value="Nucleic acid-binding proteins"/>
    <property type="match status" value="4"/>
</dbReference>
<dbReference type="PANTHER" id="PTHR47165:SF4">
    <property type="entry name" value="OS03G0429900 PROTEIN"/>
    <property type="match status" value="1"/>
</dbReference>
<dbReference type="InterPro" id="IPR012340">
    <property type="entry name" value="NA-bd_OB-fold"/>
</dbReference>
<comment type="caution">
    <text evidence="15">The sequence shown here is derived from an EMBL/GenBank/DDBJ whole genome shotgun (WGS) entry which is preliminary data.</text>
</comment>
<sequence>MFQLSKGSLKKILDGTNVTDPILQILQMKNIQNNMDGMTRYKVSLFDGETQHTFGILATQQNHLVESNQLKIGSIIKLEEYAANVLSKDPPKVVIILLNFEILGHMDPNQKQPTNQANESNFNEPSKHLQNNENIEPNKPKQPQQEKAKNFFNKKDAEVEKPSSNNPPGTFNGFKIFGISSLNPYQNKWSIKARVTNKSAIRTYSNARGEGKLFNIELIDNTGEIRANGFNEQCDKFYEMLQIDRVYHISKATLKTANKQYCKLDNDYEMTFNNETQIEPCDEADNLPHMSLNLVKLSDLTNRAANDFVDVIGVVKSVGDVTTIVTKATNRELKKRELSIVDNSGCAVTATLWGKQAEDYDAADGNPVILLKGAKVGDYNGKNLSVASTTVIQINPDIPEAHTVRGWFDQGGCDSEIQDLSNQNTMTSSNSGSANIGGHSNWKFLDQLKDEKLGMGDKADYFSTKAYVLYAKKDNSMYMACPGENCNKKVVDQNDGTYRCEKCSRNYPNFKWRMILNLNLADFADSNWATCFQETAETILDIRTDELGELKSSNSPRFDEIFTECAFKEFNFKLRAKMETYNDERRVKVSAVTVEPIDYVQSGRRMLQKIKQFAENQ</sequence>
<dbReference type="PANTHER" id="PTHR47165">
    <property type="entry name" value="OS03G0429900 PROTEIN"/>
    <property type="match status" value="1"/>
</dbReference>
<proteinExistence type="inferred from homology"/>
<dbReference type="GO" id="GO:0006260">
    <property type="term" value="P:DNA replication"/>
    <property type="evidence" value="ECO:0007669"/>
    <property type="project" value="UniProtKB-KW"/>
</dbReference>
<dbReference type="GO" id="GO:0003677">
    <property type="term" value="F:DNA binding"/>
    <property type="evidence" value="ECO:0007669"/>
    <property type="project" value="UniProtKB-KW"/>
</dbReference>
<dbReference type="Pfam" id="PF04057">
    <property type="entry name" value="Rep-A_N"/>
    <property type="match status" value="1"/>
</dbReference>
<keyword evidence="4 9" id="KW-0479">Metal-binding</keyword>
<organism evidence="15 16">
    <name type="scientific">Brachionus calyciflorus</name>
    <dbReference type="NCBI Taxonomy" id="104777"/>
    <lineage>
        <taxon>Eukaryota</taxon>
        <taxon>Metazoa</taxon>
        <taxon>Spiralia</taxon>
        <taxon>Gnathifera</taxon>
        <taxon>Rotifera</taxon>
        <taxon>Eurotatoria</taxon>
        <taxon>Monogononta</taxon>
        <taxon>Pseudotrocha</taxon>
        <taxon>Ploima</taxon>
        <taxon>Brachionidae</taxon>
        <taxon>Brachionus</taxon>
    </lineage>
</organism>
<dbReference type="FunFam" id="2.40.50.140:FF:000041">
    <property type="entry name" value="Replication protein A subunit"/>
    <property type="match status" value="1"/>
</dbReference>
<keyword evidence="8 9" id="KW-0539">Nucleus</keyword>
<dbReference type="Proteomes" id="UP000663879">
    <property type="component" value="Unassembled WGS sequence"/>
</dbReference>
<name>A0A813M0K1_9BILA</name>
<feature type="compositionally biased region" description="Polar residues" evidence="10">
    <location>
        <begin position="109"/>
        <end position="135"/>
    </location>
</feature>